<feature type="region of interest" description="Disordered" evidence="1">
    <location>
        <begin position="447"/>
        <end position="506"/>
    </location>
</feature>
<proteinExistence type="predicted"/>
<organism evidence="2 3">
    <name type="scientific">Leishmania donovani</name>
    <dbReference type="NCBI Taxonomy" id="5661"/>
    <lineage>
        <taxon>Eukaryota</taxon>
        <taxon>Discoba</taxon>
        <taxon>Euglenozoa</taxon>
        <taxon>Kinetoplastea</taxon>
        <taxon>Metakinetoplastina</taxon>
        <taxon>Trypanosomatida</taxon>
        <taxon>Trypanosomatidae</taxon>
        <taxon>Leishmaniinae</taxon>
        <taxon>Leishmania</taxon>
    </lineage>
</organism>
<comment type="caution">
    <text evidence="2">The sequence shown here is derived from an EMBL/GenBank/DDBJ whole genome shotgun (WGS) entry which is preliminary data.</text>
</comment>
<evidence type="ECO:0000313" key="3">
    <source>
        <dbReference type="Proteomes" id="UP000318821"/>
    </source>
</evidence>
<feature type="compositionally biased region" description="Basic and acidic residues" evidence="1">
    <location>
        <begin position="493"/>
        <end position="504"/>
    </location>
</feature>
<gene>
    <name evidence="2" type="ORF">CGC20_18075</name>
</gene>
<evidence type="ECO:0000256" key="1">
    <source>
        <dbReference type="SAM" id="MobiDB-lite"/>
    </source>
</evidence>
<dbReference type="Proteomes" id="UP000318821">
    <property type="component" value="Unassembled WGS sequence"/>
</dbReference>
<accession>A0A504XRX3</accession>
<protein>
    <submittedName>
        <fullName evidence="2">Uncharacterized protein</fullName>
    </submittedName>
</protein>
<feature type="compositionally biased region" description="Acidic residues" evidence="1">
    <location>
        <begin position="410"/>
        <end position="420"/>
    </location>
</feature>
<feature type="compositionally biased region" description="Basic and acidic residues" evidence="1">
    <location>
        <begin position="447"/>
        <end position="473"/>
    </location>
</feature>
<feature type="region of interest" description="Disordered" evidence="1">
    <location>
        <begin position="403"/>
        <end position="426"/>
    </location>
</feature>
<dbReference type="VEuPathDB" id="TriTrypDB:LdCL_230017100"/>
<dbReference type="EMBL" id="RHLD01000023">
    <property type="protein sequence ID" value="TPP51323.1"/>
    <property type="molecule type" value="Genomic_DNA"/>
</dbReference>
<name>A0A504XRX3_LEIDO</name>
<sequence>MLQRRAGADDVTPHTGQAERGLGEEHRLPWPSTPAPPTLRSRARSAIKGCLPRPRSPSARLQAHLNTSLNKLQEADGGASPLGFVNPGAYRLGDAETRSSRAGLGLRASDSDTEAMPRRVVFNNVLATTAASTCRLRVYQESFNHPSGFAVPQRGAGKAVPCAVNAVPCSLIYGASNHASAPTLAAYRQAVAAETGIDPAQLRHGPLSARYDRVRGALRESIVERADGGGGDASLMHTTARLRVRASRPSELYDPISGLPRKPNEVPAVYLQSMAAEAAARVVSYRHGDGGPHASMDARANSSSVATKRQIRSGAFAWADKLSGLAQLRRPRRCARPAQLHSTRRVTGLPLRPDERRLYWAEHAPLHTTSVRGLNAVLQGVGEAEEGLLEETEVTLDHRCSLTDASCGDNDGDDDEEAEGAADASRVHMEGRNGLVDSHVHEDVTTDVENGARTRSSDHDGLLHHRTASDHRTGTPSMGHSRRTSPPRRSHSHEHPERDRHDDGDLLLYPPLLTPLLQEVGMRLRVHRLPTIAELWRWGGGDQEAILQIAGFRREERQTILWELERMIRVSSTRCALSAAA</sequence>
<evidence type="ECO:0000313" key="2">
    <source>
        <dbReference type="EMBL" id="TPP51323.1"/>
    </source>
</evidence>
<feature type="compositionally biased region" description="Basic residues" evidence="1">
    <location>
        <begin position="480"/>
        <end position="492"/>
    </location>
</feature>
<feature type="region of interest" description="Disordered" evidence="1">
    <location>
        <begin position="1"/>
        <end position="40"/>
    </location>
</feature>
<dbReference type="AlphaFoldDB" id="A0A504XRX3"/>
<dbReference type="VEuPathDB" id="TriTrypDB:LdCL_230017000"/>
<reference evidence="3" key="1">
    <citation type="submission" date="2019-02" db="EMBL/GenBank/DDBJ databases">
        <title>FDA dAtabase for Regulatory Grade micrObial Sequences (FDA-ARGOS): Supporting development and validation of Infectious Disease Dx tests.</title>
        <authorList>
            <person name="Duncan R."/>
            <person name="Fisher C."/>
            <person name="Tallon L."/>
            <person name="Sadzewicz L."/>
            <person name="Sengamalay N."/>
            <person name="Ott S."/>
            <person name="Godinez A."/>
            <person name="Nagaraj S."/>
            <person name="Vavikolanu K."/>
            <person name="Vyas G."/>
            <person name="Nadendla S."/>
            <person name="Aluvathingal J."/>
            <person name="Sichtig H."/>
        </authorList>
    </citation>
    <scope>NUCLEOTIDE SEQUENCE [LARGE SCALE GENOMIC DNA]</scope>
    <source>
        <strain evidence="3">FDAARGOS_360</strain>
    </source>
</reference>
<feature type="compositionally biased region" description="Basic and acidic residues" evidence="1">
    <location>
        <begin position="1"/>
        <end position="12"/>
    </location>
</feature>